<dbReference type="EMBL" id="CP022098">
    <property type="protein sequence ID" value="ATB36186.1"/>
    <property type="molecule type" value="Genomic_DNA"/>
</dbReference>
<reference evidence="1 2" key="1">
    <citation type="submission" date="2017-06" db="EMBL/GenBank/DDBJ databases">
        <title>Sequencing and comparative analysis of myxobacterial genomes.</title>
        <authorList>
            <person name="Rupp O."/>
            <person name="Goesmann A."/>
            <person name="Sogaard-Andersen L."/>
        </authorList>
    </citation>
    <scope>NUCLEOTIDE SEQUENCE [LARGE SCALE GENOMIC DNA]</scope>
    <source>
        <strain evidence="1 2">DSM 52655</strain>
    </source>
</reference>
<dbReference type="RefSeq" id="WP_095984696.1">
    <property type="nucleotide sequence ID" value="NZ_CP022098.1"/>
</dbReference>
<dbReference type="AlphaFoldDB" id="A0A250IZ55"/>
<dbReference type="Proteomes" id="UP000217257">
    <property type="component" value="Chromosome"/>
</dbReference>
<accession>A0A250IZ55</accession>
<evidence type="ECO:0000313" key="1">
    <source>
        <dbReference type="EMBL" id="ATB36186.1"/>
    </source>
</evidence>
<protein>
    <submittedName>
        <fullName evidence="1">Uncharacterized protein</fullName>
    </submittedName>
</protein>
<dbReference type="KEGG" id="cfus:CYFUS_001600"/>
<gene>
    <name evidence="1" type="ORF">CYFUS_001600</name>
</gene>
<evidence type="ECO:0000313" key="2">
    <source>
        <dbReference type="Proteomes" id="UP000217257"/>
    </source>
</evidence>
<sequence length="89" mass="9198">MVELQVRSIDSHALAIFHPNRGQAYPVDDSNGSAIRTGIRSQTANYQCGAVSVSYGVQTIDNISDAQVAACGDAIAAVGGALCHSRHAA</sequence>
<proteinExistence type="predicted"/>
<organism evidence="1 2">
    <name type="scientific">Cystobacter fuscus</name>
    <dbReference type="NCBI Taxonomy" id="43"/>
    <lineage>
        <taxon>Bacteria</taxon>
        <taxon>Pseudomonadati</taxon>
        <taxon>Myxococcota</taxon>
        <taxon>Myxococcia</taxon>
        <taxon>Myxococcales</taxon>
        <taxon>Cystobacterineae</taxon>
        <taxon>Archangiaceae</taxon>
        <taxon>Cystobacter</taxon>
    </lineage>
</organism>
<name>A0A250IZ55_9BACT</name>